<name>A0A1Y1Y8D5_9FUNG</name>
<accession>A0A1Y1Y8D5</accession>
<gene>
    <name evidence="1" type="ORF">K493DRAFT_33861</name>
</gene>
<dbReference type="Proteomes" id="UP000193498">
    <property type="component" value="Unassembled WGS sequence"/>
</dbReference>
<evidence type="ECO:0000313" key="2">
    <source>
        <dbReference type="Proteomes" id="UP000193498"/>
    </source>
</evidence>
<comment type="caution">
    <text evidence="1">The sequence shown here is derived from an EMBL/GenBank/DDBJ whole genome shotgun (WGS) entry which is preliminary data.</text>
</comment>
<proteinExistence type="predicted"/>
<dbReference type="AlphaFoldDB" id="A0A1Y1Y8D5"/>
<keyword evidence="2" id="KW-1185">Reference proteome</keyword>
<sequence>MEEHSLDSYKKCLLRMYVQNPVLMGELLKSNPGFDWSQGRLDLNAVFTEGVESFEELEERLPEYLARISRSYGFHELYFRIYTWLHQASDAAERVDISRHAGHLIFNQTTRELLVSPSKTPFLESFLPKVTFSPPVLRVRVTSDSSNHEALGSLGTLEGRMGGVVDFGNMNSVLNKLSRLVDFQNTGHSLDTILQGALRWARSAPESPSHVSGLMETVLRSSLEKVTQERQG</sequence>
<protein>
    <submittedName>
        <fullName evidence="1">Uncharacterized protein</fullName>
    </submittedName>
</protein>
<dbReference type="InParanoid" id="A0A1Y1Y8D5"/>
<reference evidence="1 2" key="1">
    <citation type="submission" date="2016-07" db="EMBL/GenBank/DDBJ databases">
        <title>Pervasive Adenine N6-methylation of Active Genes in Fungi.</title>
        <authorList>
            <consortium name="DOE Joint Genome Institute"/>
            <person name="Mondo S.J."/>
            <person name="Dannebaum R.O."/>
            <person name="Kuo R.C."/>
            <person name="Labutti K."/>
            <person name="Haridas S."/>
            <person name="Kuo A."/>
            <person name="Salamov A."/>
            <person name="Ahrendt S.R."/>
            <person name="Lipzen A."/>
            <person name="Sullivan W."/>
            <person name="Andreopoulos W.B."/>
            <person name="Clum A."/>
            <person name="Lindquist E."/>
            <person name="Daum C."/>
            <person name="Ramamoorthy G.K."/>
            <person name="Gryganskyi A."/>
            <person name="Culley D."/>
            <person name="Magnuson J.K."/>
            <person name="James T.Y."/>
            <person name="O'Malley M.A."/>
            <person name="Stajich J.E."/>
            <person name="Spatafora J.W."/>
            <person name="Visel A."/>
            <person name="Grigoriev I.V."/>
        </authorList>
    </citation>
    <scope>NUCLEOTIDE SEQUENCE [LARGE SCALE GENOMIC DNA]</scope>
    <source>
        <strain evidence="1 2">CBS 931.73</strain>
    </source>
</reference>
<dbReference type="EMBL" id="MCFE01000221">
    <property type="protein sequence ID" value="ORX93834.1"/>
    <property type="molecule type" value="Genomic_DNA"/>
</dbReference>
<evidence type="ECO:0000313" key="1">
    <source>
        <dbReference type="EMBL" id="ORX93834.1"/>
    </source>
</evidence>
<organism evidence="1 2">
    <name type="scientific">Basidiobolus meristosporus CBS 931.73</name>
    <dbReference type="NCBI Taxonomy" id="1314790"/>
    <lineage>
        <taxon>Eukaryota</taxon>
        <taxon>Fungi</taxon>
        <taxon>Fungi incertae sedis</taxon>
        <taxon>Zoopagomycota</taxon>
        <taxon>Entomophthoromycotina</taxon>
        <taxon>Basidiobolomycetes</taxon>
        <taxon>Basidiobolales</taxon>
        <taxon>Basidiobolaceae</taxon>
        <taxon>Basidiobolus</taxon>
    </lineage>
</organism>